<proteinExistence type="predicted"/>
<evidence type="ECO:0000313" key="2">
    <source>
        <dbReference type="EMBL" id="MFD0727188.1"/>
    </source>
</evidence>
<dbReference type="EMBL" id="JBHTIF010000004">
    <property type="protein sequence ID" value="MFD0727188.1"/>
    <property type="molecule type" value="Genomic_DNA"/>
</dbReference>
<evidence type="ECO:0000259" key="1">
    <source>
        <dbReference type="Pfam" id="PF07238"/>
    </source>
</evidence>
<sequence length="99" mass="11036">MEQVLTRDRRDSQRVPYPMKVLVQYSDMAWVADVLDLSTGGCGIYRPAGFLLSPGNVAQLFFFEGCGPAVRVSACIARITERHIGFEYHEPQHIPPTPG</sequence>
<name>A0ABW2YGA7_9GAMM</name>
<feature type="domain" description="PilZ" evidence="1">
    <location>
        <begin position="8"/>
        <end position="91"/>
    </location>
</feature>
<dbReference type="Proteomes" id="UP001597110">
    <property type="component" value="Unassembled WGS sequence"/>
</dbReference>
<comment type="caution">
    <text evidence="2">The sequence shown here is derived from an EMBL/GenBank/DDBJ whole genome shotgun (WGS) entry which is preliminary data.</text>
</comment>
<dbReference type="RefSeq" id="WP_386825688.1">
    <property type="nucleotide sequence ID" value="NZ_JBHTIF010000004.1"/>
</dbReference>
<evidence type="ECO:0000313" key="3">
    <source>
        <dbReference type="Proteomes" id="UP001597110"/>
    </source>
</evidence>
<dbReference type="Gene3D" id="2.40.10.220">
    <property type="entry name" value="predicted glycosyltransferase like domains"/>
    <property type="match status" value="1"/>
</dbReference>
<gene>
    <name evidence="2" type="ORF">ACFQ0E_16455</name>
</gene>
<reference evidence="3" key="1">
    <citation type="journal article" date="2019" name="Int. J. Syst. Evol. Microbiol.">
        <title>The Global Catalogue of Microorganisms (GCM) 10K type strain sequencing project: providing services to taxonomists for standard genome sequencing and annotation.</title>
        <authorList>
            <consortium name="The Broad Institute Genomics Platform"/>
            <consortium name="The Broad Institute Genome Sequencing Center for Infectious Disease"/>
            <person name="Wu L."/>
            <person name="Ma J."/>
        </authorList>
    </citation>
    <scope>NUCLEOTIDE SEQUENCE [LARGE SCALE GENOMIC DNA]</scope>
    <source>
        <strain evidence="3">CCUG 55585</strain>
    </source>
</reference>
<keyword evidence="3" id="KW-1185">Reference proteome</keyword>
<accession>A0ABW2YGA7</accession>
<organism evidence="2 3">
    <name type="scientific">Lysobacter brunescens</name>
    <dbReference type="NCBI Taxonomy" id="262323"/>
    <lineage>
        <taxon>Bacteria</taxon>
        <taxon>Pseudomonadati</taxon>
        <taxon>Pseudomonadota</taxon>
        <taxon>Gammaproteobacteria</taxon>
        <taxon>Lysobacterales</taxon>
        <taxon>Lysobacteraceae</taxon>
        <taxon>Lysobacter</taxon>
    </lineage>
</organism>
<dbReference type="SUPFAM" id="SSF141371">
    <property type="entry name" value="PilZ domain-like"/>
    <property type="match status" value="1"/>
</dbReference>
<dbReference type="Pfam" id="PF07238">
    <property type="entry name" value="PilZ"/>
    <property type="match status" value="1"/>
</dbReference>
<protein>
    <submittedName>
        <fullName evidence="2">PilZ domain-containing protein</fullName>
    </submittedName>
</protein>
<dbReference type="InterPro" id="IPR009875">
    <property type="entry name" value="PilZ_domain"/>
</dbReference>